<dbReference type="SUPFAM" id="SSF57625">
    <property type="entry name" value="Invertebrate chitin-binding proteins"/>
    <property type="match status" value="7"/>
</dbReference>
<evidence type="ECO:0000256" key="2">
    <source>
        <dbReference type="ARBA" id="ARBA00022729"/>
    </source>
</evidence>
<accession>A0ABD1DW50</accession>
<gene>
    <name evidence="8" type="ORF">pipiens_005540</name>
</gene>
<proteinExistence type="predicted"/>
<organism evidence="8 9">
    <name type="scientific">Culex pipiens pipiens</name>
    <name type="common">Northern house mosquito</name>
    <dbReference type="NCBI Taxonomy" id="38569"/>
    <lineage>
        <taxon>Eukaryota</taxon>
        <taxon>Metazoa</taxon>
        <taxon>Ecdysozoa</taxon>
        <taxon>Arthropoda</taxon>
        <taxon>Hexapoda</taxon>
        <taxon>Insecta</taxon>
        <taxon>Pterygota</taxon>
        <taxon>Neoptera</taxon>
        <taxon>Endopterygota</taxon>
        <taxon>Diptera</taxon>
        <taxon>Nematocera</taxon>
        <taxon>Culicoidea</taxon>
        <taxon>Culicidae</taxon>
        <taxon>Culicinae</taxon>
        <taxon>Culicini</taxon>
        <taxon>Culex</taxon>
        <taxon>Culex</taxon>
    </lineage>
</organism>
<dbReference type="InterPro" id="IPR051940">
    <property type="entry name" value="Chitin_bind-dev_reg"/>
</dbReference>
<keyword evidence="1" id="KW-0147">Chitin-binding</keyword>
<feature type="domain" description="Chitin-binding type-2" evidence="7">
    <location>
        <begin position="438"/>
        <end position="493"/>
    </location>
</feature>
<dbReference type="Pfam" id="PF01607">
    <property type="entry name" value="CBM_14"/>
    <property type="match status" value="7"/>
</dbReference>
<evidence type="ECO:0000313" key="9">
    <source>
        <dbReference type="Proteomes" id="UP001562425"/>
    </source>
</evidence>
<dbReference type="SMART" id="SM00494">
    <property type="entry name" value="ChtBD2"/>
    <property type="match status" value="7"/>
</dbReference>
<dbReference type="Gene3D" id="3.20.20.80">
    <property type="entry name" value="Glycosidases"/>
    <property type="match status" value="1"/>
</dbReference>
<reference evidence="8 9" key="1">
    <citation type="submission" date="2024-05" db="EMBL/GenBank/DDBJ databases">
        <title>Culex pipiens pipiens assembly and annotation.</title>
        <authorList>
            <person name="Alout H."/>
            <person name="Durand T."/>
        </authorList>
    </citation>
    <scope>NUCLEOTIDE SEQUENCE [LARGE SCALE GENOMIC DNA]</scope>
    <source>
        <strain evidence="8">HA-2024</strain>
        <tissue evidence="8">Whole body</tissue>
    </source>
</reference>
<dbReference type="Proteomes" id="UP001562425">
    <property type="component" value="Unassembled WGS sequence"/>
</dbReference>
<comment type="caution">
    <text evidence="8">The sequence shown here is derived from an EMBL/GenBank/DDBJ whole genome shotgun (WGS) entry which is preliminary data.</text>
</comment>
<dbReference type="PANTHER" id="PTHR23301:SF110">
    <property type="entry name" value="LD43683P-RELATED"/>
    <property type="match status" value="1"/>
</dbReference>
<keyword evidence="4" id="KW-1015">Disulfide bond</keyword>
<keyword evidence="9" id="KW-1185">Reference proteome</keyword>
<evidence type="ECO:0000256" key="3">
    <source>
        <dbReference type="ARBA" id="ARBA00022737"/>
    </source>
</evidence>
<feature type="domain" description="Chitin-binding type-2" evidence="7">
    <location>
        <begin position="213"/>
        <end position="270"/>
    </location>
</feature>
<protein>
    <recommendedName>
        <fullName evidence="7">Chitin-binding type-2 domain-containing protein</fullName>
    </recommendedName>
</protein>
<dbReference type="EMBL" id="JBEHCU010001084">
    <property type="protein sequence ID" value="KAL1403846.1"/>
    <property type="molecule type" value="Genomic_DNA"/>
</dbReference>
<dbReference type="Gene3D" id="2.170.140.10">
    <property type="entry name" value="Chitin binding domain"/>
    <property type="match status" value="6"/>
</dbReference>
<feature type="domain" description="Chitin-binding type-2" evidence="7">
    <location>
        <begin position="271"/>
        <end position="328"/>
    </location>
</feature>
<feature type="domain" description="Chitin-binding type-2" evidence="7">
    <location>
        <begin position="133"/>
        <end position="193"/>
    </location>
</feature>
<dbReference type="InterPro" id="IPR036508">
    <property type="entry name" value="Chitin-bd_dom_sf"/>
</dbReference>
<keyword evidence="2 6" id="KW-0732">Signal</keyword>
<feature type="domain" description="Chitin-binding type-2" evidence="7">
    <location>
        <begin position="21"/>
        <end position="78"/>
    </location>
</feature>
<dbReference type="InterPro" id="IPR002557">
    <property type="entry name" value="Chitin-bd_dom"/>
</dbReference>
<evidence type="ECO:0000256" key="1">
    <source>
        <dbReference type="ARBA" id="ARBA00022669"/>
    </source>
</evidence>
<evidence type="ECO:0000256" key="5">
    <source>
        <dbReference type="ARBA" id="ARBA00023180"/>
    </source>
</evidence>
<dbReference type="AlphaFoldDB" id="A0ABD1DW50"/>
<evidence type="ECO:0000256" key="4">
    <source>
        <dbReference type="ARBA" id="ARBA00023157"/>
    </source>
</evidence>
<evidence type="ECO:0000256" key="6">
    <source>
        <dbReference type="SAM" id="SignalP"/>
    </source>
</evidence>
<keyword evidence="3" id="KW-0677">Repeat</keyword>
<evidence type="ECO:0000313" key="8">
    <source>
        <dbReference type="EMBL" id="KAL1403846.1"/>
    </source>
</evidence>
<dbReference type="GO" id="GO:0008061">
    <property type="term" value="F:chitin binding"/>
    <property type="evidence" value="ECO:0007669"/>
    <property type="project" value="UniProtKB-KW"/>
</dbReference>
<dbReference type="PROSITE" id="PS50940">
    <property type="entry name" value="CHIT_BIND_II"/>
    <property type="match status" value="7"/>
</dbReference>
<dbReference type="PANTHER" id="PTHR23301">
    <property type="entry name" value="CHITIN BINDING PERITROPHIN-A"/>
    <property type="match status" value="1"/>
</dbReference>
<sequence>MIKYLVAVCILGGMQLVNAQVNPCEGMASGFVAHPADCTRYYSCVNNVAYERQCPAVYPIFRADTQMCDSGNPAECVTCPPAGIQRFPITGSCTRFVLCLNGAQHFSECQNGLVFDATISQCNLPENAPVCLDAQCPAVDDPANPVFIRHPTNCAIYFICLAGSPIEQTCPMGTAFNTVTNVCDRETSVTCPASWLPKASSFILAPEKTAKANDRCAGRSGISYLPDPDNCSRYYMCLNGKEFNAACSSGLIFDTISSKCSKPEASTCVRDNPCSNAVGVEYKPHQTDCNAYYMCMGQSLFKLTCSPGNSFDVTTRKCQSQARATCYGQTPQNNLVCVGISGVGSVPDPIDCSRYYLCINGQGHAQQCVPGLIFDVVTSQCNRPEVSVCANEVASPPTAAPAIQIPEVTPPPYVPAPIPAPMPAPIPAPVPVPSYPGTPYCTPGQEYYRSHPDCRKFYWCVYGTLYEKNCPPNQHWNPEREYCDYVWNARCSAY</sequence>
<feature type="chain" id="PRO_5044810874" description="Chitin-binding type-2 domain-containing protein" evidence="6">
    <location>
        <begin position="20"/>
        <end position="494"/>
    </location>
</feature>
<feature type="domain" description="Chitin-binding type-2" evidence="7">
    <location>
        <begin position="334"/>
        <end position="391"/>
    </location>
</feature>
<feature type="signal peptide" evidence="6">
    <location>
        <begin position="1"/>
        <end position="19"/>
    </location>
</feature>
<evidence type="ECO:0000259" key="7">
    <source>
        <dbReference type="PROSITE" id="PS50940"/>
    </source>
</evidence>
<name>A0ABD1DW50_CULPP</name>
<feature type="domain" description="Chitin-binding type-2" evidence="7">
    <location>
        <begin position="79"/>
        <end position="131"/>
    </location>
</feature>
<keyword evidence="5" id="KW-0325">Glycoprotein</keyword>